<reference evidence="1" key="1">
    <citation type="submission" date="2009-08" db="EMBL/GenBank/DDBJ databases">
        <authorList>
            <person name="Cheung F."/>
            <person name="Xiao Y."/>
            <person name="Chan A."/>
            <person name="Moskal W."/>
            <person name="Town C.D."/>
        </authorList>
    </citation>
    <scope>NUCLEOTIDE SEQUENCE</scope>
</reference>
<name>C6TDP8_SOYBN</name>
<feature type="non-terminal residue" evidence="1">
    <location>
        <position position="63"/>
    </location>
</feature>
<dbReference type="EMBL" id="BT095710">
    <property type="protein sequence ID" value="ACU19950.1"/>
    <property type="molecule type" value="mRNA"/>
</dbReference>
<organism evidence="1">
    <name type="scientific">Glycine max</name>
    <name type="common">Soybean</name>
    <name type="synonym">Glycine hispida</name>
    <dbReference type="NCBI Taxonomy" id="3847"/>
    <lineage>
        <taxon>Eukaryota</taxon>
        <taxon>Viridiplantae</taxon>
        <taxon>Streptophyta</taxon>
        <taxon>Embryophyta</taxon>
        <taxon>Tracheophyta</taxon>
        <taxon>Spermatophyta</taxon>
        <taxon>Magnoliopsida</taxon>
        <taxon>eudicotyledons</taxon>
        <taxon>Gunneridae</taxon>
        <taxon>Pentapetalae</taxon>
        <taxon>rosids</taxon>
        <taxon>fabids</taxon>
        <taxon>Fabales</taxon>
        <taxon>Fabaceae</taxon>
        <taxon>Papilionoideae</taxon>
        <taxon>50 kb inversion clade</taxon>
        <taxon>NPAAA clade</taxon>
        <taxon>indigoferoid/millettioid clade</taxon>
        <taxon>Phaseoleae</taxon>
        <taxon>Glycine</taxon>
        <taxon>Glycine subgen. Soja</taxon>
    </lineage>
</organism>
<proteinExistence type="evidence at transcript level"/>
<accession>C6TDP8</accession>
<protein>
    <submittedName>
        <fullName evidence="1">Uncharacterized protein</fullName>
    </submittedName>
</protein>
<sequence length="63" mass="6882">MFMFGELALAVEGEEIFCCSVVKASVKGCLSILLSIPLRVCFNCCCVDFCCICNVLSLLRINP</sequence>
<dbReference type="AlphaFoldDB" id="C6TDP8"/>
<evidence type="ECO:0000313" key="1">
    <source>
        <dbReference type="EMBL" id="ACU19950.1"/>
    </source>
</evidence>